<reference evidence="2" key="1">
    <citation type="submission" date="2011-02" db="EMBL/GenBank/DDBJ databases">
        <title>The genome of the leaf-cutting ant Acromyrmex echinatior suggests key adaptations to social evolution and fungus farming.</title>
        <authorList>
            <person name="Nygaard S."/>
            <person name="Zhang G."/>
        </authorList>
    </citation>
    <scope>NUCLEOTIDE SEQUENCE</scope>
</reference>
<dbReference type="InterPro" id="IPR041426">
    <property type="entry name" value="Mos1_HTH"/>
</dbReference>
<dbReference type="AlphaFoldDB" id="F4WWW2"/>
<dbReference type="InterPro" id="IPR052709">
    <property type="entry name" value="Transposase-MT_Hybrid"/>
</dbReference>
<dbReference type="OrthoDB" id="7554754at2759"/>
<evidence type="ECO:0000259" key="1">
    <source>
        <dbReference type="Pfam" id="PF17906"/>
    </source>
</evidence>
<dbReference type="InParanoid" id="F4WWW2"/>
<evidence type="ECO:0000313" key="3">
    <source>
        <dbReference type="Proteomes" id="UP000007755"/>
    </source>
</evidence>
<organism evidence="3">
    <name type="scientific">Acromyrmex echinatior</name>
    <name type="common">Panamanian leafcutter ant</name>
    <name type="synonym">Acromyrmex octospinosus echinatior</name>
    <dbReference type="NCBI Taxonomy" id="103372"/>
    <lineage>
        <taxon>Eukaryota</taxon>
        <taxon>Metazoa</taxon>
        <taxon>Ecdysozoa</taxon>
        <taxon>Arthropoda</taxon>
        <taxon>Hexapoda</taxon>
        <taxon>Insecta</taxon>
        <taxon>Pterygota</taxon>
        <taxon>Neoptera</taxon>
        <taxon>Endopterygota</taxon>
        <taxon>Hymenoptera</taxon>
        <taxon>Apocrita</taxon>
        <taxon>Aculeata</taxon>
        <taxon>Formicoidea</taxon>
        <taxon>Formicidae</taxon>
        <taxon>Myrmicinae</taxon>
        <taxon>Acromyrmex</taxon>
    </lineage>
</organism>
<dbReference type="EMBL" id="GL888416">
    <property type="protein sequence ID" value="EGI61313.1"/>
    <property type="molecule type" value="Genomic_DNA"/>
</dbReference>
<protein>
    <submittedName>
        <fullName evidence="2">FLJ37770-like protein</fullName>
    </submittedName>
</protein>
<evidence type="ECO:0000313" key="2">
    <source>
        <dbReference type="EMBL" id="EGI61313.1"/>
    </source>
</evidence>
<dbReference type="STRING" id="103372.F4WWW2"/>
<gene>
    <name evidence="2" type="ORF">G5I_10435</name>
</gene>
<keyword evidence="3" id="KW-1185">Reference proteome</keyword>
<name>F4WWW2_ACREC</name>
<feature type="domain" description="Mos1 transposase HTH" evidence="1">
    <location>
        <begin position="8"/>
        <end position="52"/>
    </location>
</feature>
<accession>F4WWW2</accession>
<dbReference type="PANTHER" id="PTHR46060">
    <property type="entry name" value="MARINER MOS1 TRANSPOSASE-LIKE PROTEIN"/>
    <property type="match status" value="1"/>
</dbReference>
<proteinExistence type="predicted"/>
<sequence length="92" mass="10812">MERSLEQRYAIKFCVRLGKNATETFQMLQEAFKDDCISRSQSGRWHKAFKEGREEVADAPFWTSNNGQNRRKRESCVRSFAFRPSIEHPVTP</sequence>
<dbReference type="Pfam" id="PF17906">
    <property type="entry name" value="HTH_48"/>
    <property type="match status" value="1"/>
</dbReference>
<dbReference type="PANTHER" id="PTHR46060:SF1">
    <property type="entry name" value="MARINER MOS1 TRANSPOSASE-LIKE PROTEIN"/>
    <property type="match status" value="1"/>
</dbReference>
<dbReference type="Gene3D" id="1.10.10.1450">
    <property type="match status" value="1"/>
</dbReference>
<dbReference type="Proteomes" id="UP000007755">
    <property type="component" value="Unassembled WGS sequence"/>
</dbReference>